<feature type="region of interest" description="Disordered" evidence="1">
    <location>
        <begin position="113"/>
        <end position="200"/>
    </location>
</feature>
<feature type="region of interest" description="Disordered" evidence="1">
    <location>
        <begin position="791"/>
        <end position="853"/>
    </location>
</feature>
<evidence type="ECO:0000259" key="2">
    <source>
        <dbReference type="Pfam" id="PF23547"/>
    </source>
</evidence>
<protein>
    <submittedName>
        <fullName evidence="4">Uncharacterized protein</fullName>
    </submittedName>
</protein>
<feature type="compositionally biased region" description="Polar residues" evidence="1">
    <location>
        <begin position="406"/>
        <end position="415"/>
    </location>
</feature>
<dbReference type="PANTHER" id="PTHR33411:SF5">
    <property type="entry name" value="OS04G0610200 PROTEIN"/>
    <property type="match status" value="1"/>
</dbReference>
<feature type="compositionally biased region" description="Basic and acidic residues" evidence="1">
    <location>
        <begin position="384"/>
        <end position="396"/>
    </location>
</feature>
<dbReference type="EMBL" id="CM003536">
    <property type="protein sequence ID" value="RCV42892.1"/>
    <property type="molecule type" value="Genomic_DNA"/>
</dbReference>
<dbReference type="OrthoDB" id="678544at2759"/>
<dbReference type="PANTHER" id="PTHR33411">
    <property type="entry name" value="OS08G0392500 PROTEIN"/>
    <property type="match status" value="1"/>
</dbReference>
<feature type="compositionally biased region" description="Polar residues" evidence="1">
    <location>
        <begin position="802"/>
        <end position="818"/>
    </location>
</feature>
<dbReference type="InterPro" id="IPR057025">
    <property type="entry name" value="Znr_FGT1_2"/>
</dbReference>
<evidence type="ECO:0000256" key="1">
    <source>
        <dbReference type="SAM" id="MobiDB-lite"/>
    </source>
</evidence>
<feature type="region of interest" description="Disordered" evidence="1">
    <location>
        <begin position="681"/>
        <end position="720"/>
    </location>
</feature>
<feature type="region of interest" description="Disordered" evidence="1">
    <location>
        <begin position="457"/>
        <end position="481"/>
    </location>
</feature>
<feature type="region of interest" description="Disordered" evidence="1">
    <location>
        <begin position="555"/>
        <end position="585"/>
    </location>
</feature>
<feature type="domain" description="FORGETTER1 first zinc ribbon" evidence="2">
    <location>
        <begin position="8"/>
        <end position="42"/>
    </location>
</feature>
<feature type="compositionally biased region" description="Basic and acidic residues" evidence="1">
    <location>
        <begin position="791"/>
        <end position="801"/>
    </location>
</feature>
<feature type="region of interest" description="Disordered" evidence="1">
    <location>
        <begin position="298"/>
        <end position="328"/>
    </location>
</feature>
<feature type="domain" description="FORGETTER1 second zinc ribbon" evidence="3">
    <location>
        <begin position="64"/>
        <end position="97"/>
    </location>
</feature>
<reference evidence="4" key="1">
    <citation type="journal article" date="2012" name="Nat. Biotechnol.">
        <title>Reference genome sequence of the model plant Setaria.</title>
        <authorList>
            <person name="Bennetzen J.L."/>
            <person name="Schmutz J."/>
            <person name="Wang H."/>
            <person name="Percifield R."/>
            <person name="Hawkins J."/>
            <person name="Pontaroli A.C."/>
            <person name="Estep M."/>
            <person name="Feng L."/>
            <person name="Vaughn J.N."/>
            <person name="Grimwood J."/>
            <person name="Jenkins J."/>
            <person name="Barry K."/>
            <person name="Lindquist E."/>
            <person name="Hellsten U."/>
            <person name="Deshpande S."/>
            <person name="Wang X."/>
            <person name="Wu X."/>
            <person name="Mitros T."/>
            <person name="Triplett J."/>
            <person name="Yang X."/>
            <person name="Ye C.Y."/>
            <person name="Mauro-Herrera M."/>
            <person name="Wang L."/>
            <person name="Li P."/>
            <person name="Sharma M."/>
            <person name="Sharma R."/>
            <person name="Ronald P.C."/>
            <person name="Panaud O."/>
            <person name="Kellogg E.A."/>
            <person name="Brutnell T.P."/>
            <person name="Doust A.N."/>
            <person name="Tuskan G.A."/>
            <person name="Rokhsar D."/>
            <person name="Devos K.M."/>
        </authorList>
    </citation>
    <scope>NUCLEOTIDE SEQUENCE [LARGE SCALE GENOMIC DNA]</scope>
    <source>
        <strain evidence="4">Yugu1</strain>
    </source>
</reference>
<proteinExistence type="predicted"/>
<accession>A0A368SKD9</accession>
<organism evidence="4">
    <name type="scientific">Setaria italica</name>
    <name type="common">Foxtail millet</name>
    <name type="synonym">Panicum italicum</name>
    <dbReference type="NCBI Taxonomy" id="4555"/>
    <lineage>
        <taxon>Eukaryota</taxon>
        <taxon>Viridiplantae</taxon>
        <taxon>Streptophyta</taxon>
        <taxon>Embryophyta</taxon>
        <taxon>Tracheophyta</taxon>
        <taxon>Spermatophyta</taxon>
        <taxon>Magnoliopsida</taxon>
        <taxon>Liliopsida</taxon>
        <taxon>Poales</taxon>
        <taxon>Poaceae</taxon>
        <taxon>PACMAD clade</taxon>
        <taxon>Panicoideae</taxon>
        <taxon>Panicodae</taxon>
        <taxon>Paniceae</taxon>
        <taxon>Cenchrinae</taxon>
        <taxon>Setaria</taxon>
    </lineage>
</organism>
<dbReference type="Pfam" id="PF23548">
    <property type="entry name" value="Zn_ribbon_FGT1_2"/>
    <property type="match status" value="1"/>
</dbReference>
<name>A0A368SKD9_SETIT</name>
<dbReference type="Pfam" id="PF23547">
    <property type="entry name" value="Zn_ribbon_FGT1_1"/>
    <property type="match status" value="1"/>
</dbReference>
<feature type="compositionally biased region" description="Basic and acidic residues" evidence="1">
    <location>
        <begin position="709"/>
        <end position="720"/>
    </location>
</feature>
<dbReference type="AlphaFoldDB" id="A0A368SKD9"/>
<feature type="region of interest" description="Disordered" evidence="1">
    <location>
        <begin position="369"/>
        <end position="415"/>
    </location>
</feature>
<feature type="compositionally biased region" description="Low complexity" evidence="1">
    <location>
        <begin position="465"/>
        <end position="475"/>
    </location>
</feature>
<dbReference type="InterPro" id="IPR057024">
    <property type="entry name" value="Znr_FGT1_1"/>
</dbReference>
<gene>
    <name evidence="4" type="ORF">SETIT_9G251800v2</name>
</gene>
<reference evidence="4" key="2">
    <citation type="submission" date="2015-07" db="EMBL/GenBank/DDBJ databases">
        <authorList>
            <person name="Noorani M."/>
        </authorList>
    </citation>
    <scope>NUCLEOTIDE SEQUENCE</scope>
    <source>
        <strain evidence="4">Yugu1</strain>
    </source>
</reference>
<evidence type="ECO:0000313" key="4">
    <source>
        <dbReference type="EMBL" id="RCV42892.1"/>
    </source>
</evidence>
<evidence type="ECO:0000259" key="3">
    <source>
        <dbReference type="Pfam" id="PF23548"/>
    </source>
</evidence>
<feature type="compositionally biased region" description="Basic and acidic residues" evidence="1">
    <location>
        <begin position="568"/>
        <end position="582"/>
    </location>
</feature>
<feature type="compositionally biased region" description="Basic and acidic residues" evidence="1">
    <location>
        <begin position="172"/>
        <end position="181"/>
    </location>
</feature>
<sequence>MAPPPGIVEVRCAGGGETLEVEPGLTEFACPDCGTQQALPPELMPRRPRRALPIPGRLPAAPSRIACWGCDAVLSVPHPHGQGRFACPLCGSELAASTAAAVSVVSPPAAIPITPSRPLQPSEVHPGRSSQSTHVGHVQKPIHSEQTHGQPDTGTEIPVVGRLQNEPANPSSHREESHVEPLDETISRPSKKKSRFVAGPDSYPARKVHIEHHNQAVYASEAQRVHSKSSVHTDKVDDRFTNGTVAVHSKQKDGNVFVPSIIEQERTKSLNQAVDDQQPAGEIPNNMVHADKVQVDFASEAGNGKKSAKDSRGNTKRKIKILTNSSNALPHLRRSKRLVKESHNLVDVDPIEKIDTSPNQNLSEAPEIEKTLADSDPSSPAQDRFPHGGSNERDGVDATTPPALNHGTQQDDQFPRTQMYSPETRWALPVASSNSWHDCEILQESFSGVGQLDRGYAEHGRQKRNGFNGSSSNGGMHPEEWSFSETCHQNLSASCSRLVALLPSPAATALPTTTPPSSRENLPLNCSTPTLLQQQPPSPLYSQLFQDAPCGDVLPGPISNSSKKRRGRAPEKLMEPHKEADRPVWNVHPPCPKVATTLSLLIKQNYPGIYVSDDTSGNGQSCEHVVYHWHQCPPDTRATILDEFLWSPGHEEECQKIFNRKAVRQLVNLFCHERQRIRQVLAAKKDKKSSPAPRARGEMELEEDDVREDSDKEQRDESMVVLEHEDPLKWKPFSYQQRKNRYSGKHTCNAAGSQKITLHEQGLDNGGKLAIDIDSHSPTMVLRESDDHRACQTKDTRDQPNKEAQCTQLGSHSVQRQVGSGKRGSYCGAIGVSKKSQHESSSKSSPVCLSKQGQQPMFTKEQVQEMINQALQGLNEAWEKKFLSLEQKMPSMSSSHIVPNGVKEPSLAVGRSKCCKLARQGEVIVKPTSKTLLGLAFHPYKRKYGVRFMLSGSHRLITRLQLLRDDPSAGDDADYQIEDEEHSS</sequence>